<evidence type="ECO:0000259" key="1">
    <source>
        <dbReference type="Pfam" id="PF04457"/>
    </source>
</evidence>
<dbReference type="InterPro" id="IPR040459">
    <property type="entry name" value="MJ1316"/>
</dbReference>
<dbReference type="Proteomes" id="UP000005270">
    <property type="component" value="Chromosome"/>
</dbReference>
<gene>
    <name evidence="2" type="ordered locus">TCELL_0743</name>
</gene>
<dbReference type="eggNOG" id="arCOG01302">
    <property type="taxonomic scope" value="Archaea"/>
</dbReference>
<dbReference type="Pfam" id="PF04457">
    <property type="entry name" value="MJ1316"/>
    <property type="match status" value="1"/>
</dbReference>
<reference evidence="2 3" key="1">
    <citation type="journal article" date="2012" name="J. Bacteriol.">
        <title>Complete genome sequence of the hyperthermophilic cellulolytic Crenarchaeon 'Thermogladius cellulolyticus' 1633.</title>
        <authorList>
            <person name="Mardanov A.V."/>
            <person name="Kochetkova T.V."/>
            <person name="Beletsky A.V."/>
            <person name="Bonch-Osmolovskaya E.A."/>
            <person name="Ravin N.V."/>
            <person name="Skryabin K.G."/>
        </authorList>
    </citation>
    <scope>NUCLEOTIDE SEQUENCE [LARGE SCALE GENOMIC DNA]</scope>
    <source>
        <strain evidence="3">DSM 22663 / VKM B-2946 / 1633</strain>
    </source>
</reference>
<feature type="domain" description="MJ1316 RNA cyclic group end recognition" evidence="1">
    <location>
        <begin position="8"/>
        <end position="80"/>
    </location>
</feature>
<evidence type="ECO:0000313" key="2">
    <source>
        <dbReference type="EMBL" id="AFK51167.1"/>
    </source>
</evidence>
<accession>I3TEH9</accession>
<dbReference type="HOGENOM" id="CLU_172276_3_1_2"/>
<dbReference type="KEGG" id="thg:TCELL_0743"/>
<proteinExistence type="predicted"/>
<evidence type="ECO:0000313" key="3">
    <source>
        <dbReference type="Proteomes" id="UP000005270"/>
    </source>
</evidence>
<dbReference type="EMBL" id="CP003531">
    <property type="protein sequence ID" value="AFK51167.1"/>
    <property type="molecule type" value="Genomic_DNA"/>
</dbReference>
<dbReference type="InParanoid" id="I3TEH9"/>
<dbReference type="OrthoDB" id="14794at2157"/>
<protein>
    <recommendedName>
        <fullName evidence="1">MJ1316 RNA cyclic group end recognition domain-containing protein</fullName>
    </recommendedName>
</protein>
<dbReference type="AlphaFoldDB" id="I3TEH9"/>
<organism evidence="2 3">
    <name type="scientific">Thermogladius calderae (strain DSM 22663 / VKM B-2946 / 1633)</name>
    <dbReference type="NCBI Taxonomy" id="1184251"/>
    <lineage>
        <taxon>Archaea</taxon>
        <taxon>Thermoproteota</taxon>
        <taxon>Thermoprotei</taxon>
        <taxon>Desulfurococcales</taxon>
        <taxon>Desulfurococcaceae</taxon>
        <taxon>Thermogladius</taxon>
    </lineage>
</organism>
<name>I3TEH9_THEC1</name>
<keyword evidence="3" id="KW-1185">Reference proteome</keyword>
<dbReference type="GeneID" id="13013058"/>
<dbReference type="RefSeq" id="WP_014737417.1">
    <property type="nucleotide sequence ID" value="NC_017954.1"/>
</dbReference>
<sequence length="82" mass="9581">MGRRRGEIEEVLRRVFFSGHRSEYIVYILDRTPEGESLKAIPADSIDDVRGGYIYTKGNVIPFHRVLEVRDVKGRVIYTRKK</sequence>